<organism evidence="1">
    <name type="scientific">marine sediment metagenome</name>
    <dbReference type="NCBI Taxonomy" id="412755"/>
    <lineage>
        <taxon>unclassified sequences</taxon>
        <taxon>metagenomes</taxon>
        <taxon>ecological metagenomes</taxon>
    </lineage>
</organism>
<gene>
    <name evidence="1" type="ORF">S03H2_27611</name>
</gene>
<sequence>VGGTGTLIRTALVSEIPEKKGTLSGWVLYQHSKGAPSAFYTGVWVIRLDQVATNKYKEPSDYPEYDKKIEKMRPKRRIASKIIKNPIFYS</sequence>
<dbReference type="EMBL" id="BARU01016615">
    <property type="protein sequence ID" value="GAH50515.1"/>
    <property type="molecule type" value="Genomic_DNA"/>
</dbReference>
<evidence type="ECO:0000313" key="1">
    <source>
        <dbReference type="EMBL" id="GAH50515.1"/>
    </source>
</evidence>
<comment type="caution">
    <text evidence="1">The sequence shown here is derived from an EMBL/GenBank/DDBJ whole genome shotgun (WGS) entry which is preliminary data.</text>
</comment>
<proteinExistence type="predicted"/>
<reference evidence="1" key="1">
    <citation type="journal article" date="2014" name="Front. Microbiol.">
        <title>High frequency of phylogenetically diverse reductive dehalogenase-homologous genes in deep subseafloor sedimentary metagenomes.</title>
        <authorList>
            <person name="Kawai M."/>
            <person name="Futagami T."/>
            <person name="Toyoda A."/>
            <person name="Takaki Y."/>
            <person name="Nishi S."/>
            <person name="Hori S."/>
            <person name="Arai W."/>
            <person name="Tsubouchi T."/>
            <person name="Morono Y."/>
            <person name="Uchiyama I."/>
            <person name="Ito T."/>
            <person name="Fujiyama A."/>
            <person name="Inagaki F."/>
            <person name="Takami H."/>
        </authorList>
    </citation>
    <scope>NUCLEOTIDE SEQUENCE</scope>
    <source>
        <strain evidence="1">Expedition CK06-06</strain>
    </source>
</reference>
<feature type="non-terminal residue" evidence="1">
    <location>
        <position position="1"/>
    </location>
</feature>
<accession>X1H0A6</accession>
<name>X1H0A6_9ZZZZ</name>
<dbReference type="AlphaFoldDB" id="X1H0A6"/>
<protein>
    <submittedName>
        <fullName evidence="1">Uncharacterized protein</fullName>
    </submittedName>
</protein>